<gene>
    <name evidence="1" type="ORF">AA23TX_07679</name>
</gene>
<dbReference type="RefSeq" id="WP_155547709.1">
    <property type="nucleotide sequence ID" value="NZ_CABVGP010000003.1"/>
</dbReference>
<protein>
    <submittedName>
        <fullName evidence="1">Uncharacterized protein</fullName>
    </submittedName>
</protein>
<name>A0A6I8M265_9PSEU</name>
<dbReference type="EMBL" id="CABVGP010000003">
    <property type="protein sequence ID" value="VVJ22766.1"/>
    <property type="molecule type" value="Genomic_DNA"/>
</dbReference>
<organism evidence="1 2">
    <name type="scientific">Amycolatopsis camponoti</name>
    <dbReference type="NCBI Taxonomy" id="2606593"/>
    <lineage>
        <taxon>Bacteria</taxon>
        <taxon>Bacillati</taxon>
        <taxon>Actinomycetota</taxon>
        <taxon>Actinomycetes</taxon>
        <taxon>Pseudonocardiales</taxon>
        <taxon>Pseudonocardiaceae</taxon>
        <taxon>Amycolatopsis</taxon>
    </lineage>
</organism>
<accession>A0A6I8M265</accession>
<evidence type="ECO:0000313" key="1">
    <source>
        <dbReference type="EMBL" id="VVJ22766.1"/>
    </source>
</evidence>
<evidence type="ECO:0000313" key="2">
    <source>
        <dbReference type="Proteomes" id="UP000399805"/>
    </source>
</evidence>
<dbReference type="AlphaFoldDB" id="A0A6I8M265"/>
<reference evidence="1 2" key="1">
    <citation type="submission" date="2019-09" db="EMBL/GenBank/DDBJ databases">
        <authorList>
            <person name="Leyn A S."/>
        </authorList>
    </citation>
    <scope>NUCLEOTIDE SEQUENCE [LARGE SCALE GENOMIC DNA]</scope>
    <source>
        <strain evidence="1">AA231_1</strain>
    </source>
</reference>
<dbReference type="Proteomes" id="UP000399805">
    <property type="component" value="Unassembled WGS sequence"/>
</dbReference>
<sequence>MNPTEVACDASPGRLIHASLRFCQPCTAFLLDRGLVGGVQQRANPCQRACCVSSSNNQLVRHDRLADPGQGHLALAVVAEARRF</sequence>
<keyword evidence="2" id="KW-1185">Reference proteome</keyword>
<proteinExistence type="predicted"/>